<dbReference type="InterPro" id="IPR006591">
    <property type="entry name" value="RNAP_P/RPABC4"/>
</dbReference>
<accession>F4P388</accession>
<dbReference type="InterPro" id="IPR029040">
    <property type="entry name" value="RPABC4/Spt4"/>
</dbReference>
<dbReference type="EMBL" id="GL882884">
    <property type="protein sequence ID" value="EGF80101.1"/>
    <property type="molecule type" value="Genomic_DNA"/>
</dbReference>
<dbReference type="FunFam" id="2.20.28.30:FF:000002">
    <property type="entry name" value="DNA-directed RNA polymerases II, IV and V subunit 12"/>
    <property type="match status" value="1"/>
</dbReference>
<evidence type="ECO:0000313" key="7">
    <source>
        <dbReference type="EMBL" id="EGF80101.1"/>
    </source>
</evidence>
<dbReference type="GO" id="GO:0003899">
    <property type="term" value="F:DNA-directed RNA polymerase activity"/>
    <property type="evidence" value="ECO:0007669"/>
    <property type="project" value="InterPro"/>
</dbReference>
<keyword evidence="3" id="KW-0862">Zinc</keyword>
<name>F4P388_BATDJ</name>
<dbReference type="GO" id="GO:0006351">
    <property type="term" value="P:DNA-templated transcription"/>
    <property type="evidence" value="ECO:0007669"/>
    <property type="project" value="InterPro"/>
</dbReference>
<dbReference type="HOGENOM" id="CLU_179456_0_0_1"/>
<dbReference type="Gene3D" id="2.20.28.30">
    <property type="entry name" value="RNA polymerase ii, chain L"/>
    <property type="match status" value="1"/>
</dbReference>
<evidence type="ECO:0008006" key="9">
    <source>
        <dbReference type="Google" id="ProtNLM"/>
    </source>
</evidence>
<proteinExistence type="inferred from homology"/>
<evidence type="ECO:0000256" key="1">
    <source>
        <dbReference type="ARBA" id="ARBA00004123"/>
    </source>
</evidence>
<dbReference type="STRING" id="684364.F4P388"/>
<sequence>MASQDNWGFQNTSNGAGNGTGWGAGGASQNGGSAAHNNTTASGGAHEATHQRQPRVDVEYTCGECTALNQIKPREPIRCKDCGYRIMYKKRTKRMVQFEAR</sequence>
<dbReference type="InterPro" id="IPR039747">
    <property type="entry name" value="RPABC4"/>
</dbReference>
<feature type="compositionally biased region" description="Polar residues" evidence="6">
    <location>
        <begin position="1"/>
        <end position="12"/>
    </location>
</feature>
<evidence type="ECO:0000313" key="8">
    <source>
        <dbReference type="Proteomes" id="UP000007241"/>
    </source>
</evidence>
<dbReference type="AlphaFoldDB" id="F4P388"/>
<dbReference type="GO" id="GO:0005736">
    <property type="term" value="C:RNA polymerase I complex"/>
    <property type="evidence" value="ECO:0000318"/>
    <property type="project" value="GO_Central"/>
</dbReference>
<dbReference type="SMART" id="SM00659">
    <property type="entry name" value="RPOLCX"/>
    <property type="match status" value="1"/>
</dbReference>
<dbReference type="Pfam" id="PF03604">
    <property type="entry name" value="Zn_ribbon_RPAB4"/>
    <property type="match status" value="1"/>
</dbReference>
<dbReference type="PANTHER" id="PTHR12056:SF2">
    <property type="entry name" value="GEO11084P1"/>
    <property type="match status" value="1"/>
</dbReference>
<evidence type="ECO:0000256" key="4">
    <source>
        <dbReference type="ARBA" id="ARBA00023242"/>
    </source>
</evidence>
<dbReference type="GO" id="GO:0005666">
    <property type="term" value="C:RNA polymerase III complex"/>
    <property type="evidence" value="ECO:0000318"/>
    <property type="project" value="GO_Central"/>
</dbReference>
<dbReference type="InParanoid" id="F4P388"/>
<evidence type="ECO:0000256" key="5">
    <source>
        <dbReference type="ARBA" id="ARBA00025770"/>
    </source>
</evidence>
<dbReference type="GO" id="GO:0008270">
    <property type="term" value="F:zinc ion binding"/>
    <property type="evidence" value="ECO:0007669"/>
    <property type="project" value="InterPro"/>
</dbReference>
<keyword evidence="4" id="KW-0539">Nucleus</keyword>
<evidence type="ECO:0000256" key="2">
    <source>
        <dbReference type="ARBA" id="ARBA00022723"/>
    </source>
</evidence>
<dbReference type="Proteomes" id="UP000007241">
    <property type="component" value="Unassembled WGS sequence"/>
</dbReference>
<dbReference type="GO" id="GO:0005665">
    <property type="term" value="C:RNA polymerase II, core complex"/>
    <property type="evidence" value="ECO:0000318"/>
    <property type="project" value="GO_Central"/>
</dbReference>
<dbReference type="OMA" id="YIRETEW"/>
<dbReference type="GeneID" id="18238617"/>
<comment type="similarity">
    <text evidence="5">Belongs to the archaeal Rpo12/eukaryotic RPC10 RNA polymerase subunit family.</text>
</comment>
<dbReference type="GO" id="GO:0003677">
    <property type="term" value="F:DNA binding"/>
    <property type="evidence" value="ECO:0007669"/>
    <property type="project" value="InterPro"/>
</dbReference>
<dbReference type="PANTHER" id="PTHR12056">
    <property type="entry name" value="DNA-DIRECTED RNA POLYMERASES I, II, AND III"/>
    <property type="match status" value="1"/>
</dbReference>
<dbReference type="FunCoup" id="F4P388">
    <property type="interactions" value="199"/>
</dbReference>
<keyword evidence="2" id="KW-0479">Metal-binding</keyword>
<gene>
    <name evidence="7" type="ORF">BATDEDRAFT_24859</name>
</gene>
<evidence type="ECO:0000256" key="6">
    <source>
        <dbReference type="SAM" id="MobiDB-lite"/>
    </source>
</evidence>
<evidence type="ECO:0000256" key="3">
    <source>
        <dbReference type="ARBA" id="ARBA00022833"/>
    </source>
</evidence>
<dbReference type="OrthoDB" id="5585087at2759"/>
<dbReference type="SUPFAM" id="SSF63393">
    <property type="entry name" value="RNA polymerase subunits"/>
    <property type="match status" value="1"/>
</dbReference>
<dbReference type="RefSeq" id="XP_006678947.1">
    <property type="nucleotide sequence ID" value="XM_006678884.1"/>
</dbReference>
<reference evidence="7 8" key="1">
    <citation type="submission" date="2009-12" db="EMBL/GenBank/DDBJ databases">
        <title>The draft genome of Batrachochytrium dendrobatidis.</title>
        <authorList>
            <consortium name="US DOE Joint Genome Institute (JGI-PGF)"/>
            <person name="Kuo A."/>
            <person name="Salamov A."/>
            <person name="Schmutz J."/>
            <person name="Lucas S."/>
            <person name="Pitluck S."/>
            <person name="Rosenblum E."/>
            <person name="Stajich J."/>
            <person name="Eisen M."/>
            <person name="Grigoriev I.V."/>
        </authorList>
    </citation>
    <scope>NUCLEOTIDE SEQUENCE [LARGE SCALE GENOMIC DNA]</scope>
    <source>
        <strain evidence="8">JAM81 / FGSC 10211</strain>
    </source>
</reference>
<organism evidence="7 8">
    <name type="scientific">Batrachochytrium dendrobatidis (strain JAM81 / FGSC 10211)</name>
    <name type="common">Frog chytrid fungus</name>
    <dbReference type="NCBI Taxonomy" id="684364"/>
    <lineage>
        <taxon>Eukaryota</taxon>
        <taxon>Fungi</taxon>
        <taxon>Fungi incertae sedis</taxon>
        <taxon>Chytridiomycota</taxon>
        <taxon>Chytridiomycota incertae sedis</taxon>
        <taxon>Chytridiomycetes</taxon>
        <taxon>Rhizophydiales</taxon>
        <taxon>Rhizophydiales incertae sedis</taxon>
        <taxon>Batrachochytrium</taxon>
    </lineage>
</organism>
<protein>
    <recommendedName>
        <fullName evidence="9">DNA-directed RNA polymerase I, II, and III subunit RPABC4</fullName>
    </recommendedName>
</protein>
<keyword evidence="8" id="KW-1185">Reference proteome</keyword>
<feature type="compositionally biased region" description="Gly residues" evidence="6">
    <location>
        <begin position="16"/>
        <end position="29"/>
    </location>
</feature>
<comment type="subcellular location">
    <subcellularLocation>
        <location evidence="1">Nucleus</location>
    </subcellularLocation>
</comment>
<feature type="region of interest" description="Disordered" evidence="6">
    <location>
        <begin position="1"/>
        <end position="53"/>
    </location>
</feature>